<keyword evidence="7" id="KW-0805">Transcription regulation</keyword>
<keyword evidence="3" id="KW-0479">Metal-binding</keyword>
<evidence type="ECO:0000256" key="2">
    <source>
        <dbReference type="ARBA" id="ARBA00006991"/>
    </source>
</evidence>
<gene>
    <name evidence="13" type="ORF">MELIAE_LOCUS10410</name>
</gene>
<sequence>MQVLSELVCSECKQEFKSASALLQHFSSHVIDELLIDHKSVKNKKIPNLNPLNVRKDVTRVDNGNDSGVEDVNPLKFCMVTMEEKSVDKQKEVLKKYECNFCPKKFGWPTDLKRHILIHTGEKPFTCNLCDASFTRNFLLQNHQKKVHSIGKRSLLPKLKPLSCKKLLLDNSPN</sequence>
<dbReference type="GO" id="GO:0003677">
    <property type="term" value="F:DNA binding"/>
    <property type="evidence" value="ECO:0007669"/>
    <property type="project" value="UniProtKB-KW"/>
</dbReference>
<protein>
    <recommendedName>
        <fullName evidence="12">C2H2-type domain-containing protein</fullName>
    </recommendedName>
</protein>
<dbReference type="InterPro" id="IPR036236">
    <property type="entry name" value="Znf_C2H2_sf"/>
</dbReference>
<evidence type="ECO:0000256" key="5">
    <source>
        <dbReference type="ARBA" id="ARBA00022771"/>
    </source>
</evidence>
<dbReference type="AlphaFoldDB" id="A0A9P0BF51"/>
<dbReference type="PROSITE" id="PS00028">
    <property type="entry name" value="ZINC_FINGER_C2H2_1"/>
    <property type="match status" value="3"/>
</dbReference>
<dbReference type="FunFam" id="3.30.160.60:FF:001156">
    <property type="entry name" value="Zinc finger protein 407"/>
    <property type="match status" value="1"/>
</dbReference>
<dbReference type="Proteomes" id="UP001154078">
    <property type="component" value="Chromosome 7"/>
</dbReference>
<dbReference type="Gene3D" id="3.30.160.60">
    <property type="entry name" value="Classic Zinc Finger"/>
    <property type="match status" value="2"/>
</dbReference>
<keyword evidence="8" id="KW-0238">DNA-binding</keyword>
<evidence type="ECO:0000256" key="3">
    <source>
        <dbReference type="ARBA" id="ARBA00022723"/>
    </source>
</evidence>
<dbReference type="InterPro" id="IPR050331">
    <property type="entry name" value="Zinc_finger"/>
</dbReference>
<feature type="domain" description="C2H2-type" evidence="12">
    <location>
        <begin position="125"/>
        <end position="153"/>
    </location>
</feature>
<evidence type="ECO:0000256" key="9">
    <source>
        <dbReference type="ARBA" id="ARBA00023163"/>
    </source>
</evidence>
<accession>A0A9P0BF51</accession>
<dbReference type="EMBL" id="OV121138">
    <property type="protein sequence ID" value="CAH0560690.1"/>
    <property type="molecule type" value="Genomic_DNA"/>
</dbReference>
<evidence type="ECO:0000256" key="1">
    <source>
        <dbReference type="ARBA" id="ARBA00004123"/>
    </source>
</evidence>
<feature type="domain" description="C2H2-type" evidence="12">
    <location>
        <begin position="7"/>
        <end position="34"/>
    </location>
</feature>
<dbReference type="GO" id="GO:0010468">
    <property type="term" value="P:regulation of gene expression"/>
    <property type="evidence" value="ECO:0007669"/>
    <property type="project" value="TreeGrafter"/>
</dbReference>
<comment type="similarity">
    <text evidence="2">Belongs to the krueppel C2H2-type zinc-finger protein family.</text>
</comment>
<evidence type="ECO:0000256" key="10">
    <source>
        <dbReference type="ARBA" id="ARBA00023242"/>
    </source>
</evidence>
<dbReference type="SUPFAM" id="SSF57667">
    <property type="entry name" value="beta-beta-alpha zinc fingers"/>
    <property type="match status" value="1"/>
</dbReference>
<evidence type="ECO:0000313" key="13">
    <source>
        <dbReference type="EMBL" id="CAH0560690.1"/>
    </source>
</evidence>
<keyword evidence="6" id="KW-0862">Zinc</keyword>
<reference evidence="13" key="1">
    <citation type="submission" date="2021-12" db="EMBL/GenBank/DDBJ databases">
        <authorList>
            <person name="King R."/>
        </authorList>
    </citation>
    <scope>NUCLEOTIDE SEQUENCE</scope>
</reference>
<evidence type="ECO:0000313" key="14">
    <source>
        <dbReference type="Proteomes" id="UP001154078"/>
    </source>
</evidence>
<evidence type="ECO:0000259" key="12">
    <source>
        <dbReference type="PROSITE" id="PS50157"/>
    </source>
</evidence>
<dbReference type="GO" id="GO:0008270">
    <property type="term" value="F:zinc ion binding"/>
    <property type="evidence" value="ECO:0007669"/>
    <property type="project" value="UniProtKB-KW"/>
</dbReference>
<evidence type="ECO:0000256" key="11">
    <source>
        <dbReference type="PROSITE-ProRule" id="PRU00042"/>
    </source>
</evidence>
<dbReference type="Pfam" id="PF00096">
    <property type="entry name" value="zf-C2H2"/>
    <property type="match status" value="3"/>
</dbReference>
<dbReference type="SMART" id="SM00355">
    <property type="entry name" value="ZnF_C2H2"/>
    <property type="match status" value="3"/>
</dbReference>
<keyword evidence="10" id="KW-0539">Nucleus</keyword>
<name>A0A9P0BF51_BRAAE</name>
<feature type="domain" description="C2H2-type" evidence="12">
    <location>
        <begin position="97"/>
        <end position="124"/>
    </location>
</feature>
<dbReference type="InterPro" id="IPR013087">
    <property type="entry name" value="Znf_C2H2_type"/>
</dbReference>
<keyword evidence="5 11" id="KW-0863">Zinc-finger</keyword>
<dbReference type="GO" id="GO:0005634">
    <property type="term" value="C:nucleus"/>
    <property type="evidence" value="ECO:0007669"/>
    <property type="project" value="UniProtKB-SubCell"/>
</dbReference>
<dbReference type="PANTHER" id="PTHR16515:SF66">
    <property type="entry name" value="C2H2-TYPE DOMAIN-CONTAINING PROTEIN"/>
    <property type="match status" value="1"/>
</dbReference>
<evidence type="ECO:0000256" key="4">
    <source>
        <dbReference type="ARBA" id="ARBA00022737"/>
    </source>
</evidence>
<organism evidence="13 14">
    <name type="scientific">Brassicogethes aeneus</name>
    <name type="common">Rape pollen beetle</name>
    <name type="synonym">Meligethes aeneus</name>
    <dbReference type="NCBI Taxonomy" id="1431903"/>
    <lineage>
        <taxon>Eukaryota</taxon>
        <taxon>Metazoa</taxon>
        <taxon>Ecdysozoa</taxon>
        <taxon>Arthropoda</taxon>
        <taxon>Hexapoda</taxon>
        <taxon>Insecta</taxon>
        <taxon>Pterygota</taxon>
        <taxon>Neoptera</taxon>
        <taxon>Endopterygota</taxon>
        <taxon>Coleoptera</taxon>
        <taxon>Polyphaga</taxon>
        <taxon>Cucujiformia</taxon>
        <taxon>Nitidulidae</taxon>
        <taxon>Meligethinae</taxon>
        <taxon>Brassicogethes</taxon>
    </lineage>
</organism>
<dbReference type="OrthoDB" id="6365676at2759"/>
<keyword evidence="4" id="KW-0677">Repeat</keyword>
<keyword evidence="14" id="KW-1185">Reference proteome</keyword>
<keyword evidence="9" id="KW-0804">Transcription</keyword>
<evidence type="ECO:0000256" key="8">
    <source>
        <dbReference type="ARBA" id="ARBA00023125"/>
    </source>
</evidence>
<proteinExistence type="inferred from homology"/>
<dbReference type="FunFam" id="3.30.160.60:FF:000045">
    <property type="entry name" value="ZFP69 zinc finger protein B"/>
    <property type="match status" value="1"/>
</dbReference>
<evidence type="ECO:0000256" key="7">
    <source>
        <dbReference type="ARBA" id="ARBA00023015"/>
    </source>
</evidence>
<comment type="subcellular location">
    <subcellularLocation>
        <location evidence="1">Nucleus</location>
    </subcellularLocation>
</comment>
<evidence type="ECO:0000256" key="6">
    <source>
        <dbReference type="ARBA" id="ARBA00022833"/>
    </source>
</evidence>
<dbReference type="PANTHER" id="PTHR16515">
    <property type="entry name" value="PR DOMAIN ZINC FINGER PROTEIN"/>
    <property type="match status" value="1"/>
</dbReference>
<dbReference type="PROSITE" id="PS50157">
    <property type="entry name" value="ZINC_FINGER_C2H2_2"/>
    <property type="match status" value="3"/>
</dbReference>